<gene>
    <name evidence="1" type="ORF">SAMN03080601_00337</name>
</gene>
<reference evidence="1 2" key="1">
    <citation type="submission" date="2017-02" db="EMBL/GenBank/DDBJ databases">
        <authorList>
            <person name="Peterson S.W."/>
        </authorList>
    </citation>
    <scope>NUCLEOTIDE SEQUENCE [LARGE SCALE GENOMIC DNA]</scope>
    <source>
        <strain evidence="1 2">DSM 24412</strain>
    </source>
</reference>
<dbReference type="EMBL" id="FUYV01000001">
    <property type="protein sequence ID" value="SKB36763.1"/>
    <property type="molecule type" value="Genomic_DNA"/>
</dbReference>
<evidence type="ECO:0000313" key="1">
    <source>
        <dbReference type="EMBL" id="SKB36763.1"/>
    </source>
</evidence>
<name>A0A1T5AQ93_9BACT</name>
<dbReference type="PROSITE" id="PS51257">
    <property type="entry name" value="PROKAR_LIPOPROTEIN"/>
    <property type="match status" value="1"/>
</dbReference>
<dbReference type="AlphaFoldDB" id="A0A1T5AQ93"/>
<sequence>MIHAKTFLKVNNLKIISLLTAFLSIGCNNKVVFYSDDSQDVKYQVVDVDSLEMKALDYDNKPIEISGYFHMDIENIYIHNNNNENRIWLDFNFFKPLKGDNDDTLNGKRLMTLKGKKVKVRGVYKIDKTGHLGVYNGGITDITLFGSN</sequence>
<proteinExistence type="predicted"/>
<protein>
    <recommendedName>
        <fullName evidence="3">Lipoprotein</fullName>
    </recommendedName>
</protein>
<dbReference type="Proteomes" id="UP000191055">
    <property type="component" value="Unassembled WGS sequence"/>
</dbReference>
<organism evidence="1 2">
    <name type="scientific">Alkalitalea saponilacus</name>
    <dbReference type="NCBI Taxonomy" id="889453"/>
    <lineage>
        <taxon>Bacteria</taxon>
        <taxon>Pseudomonadati</taxon>
        <taxon>Bacteroidota</taxon>
        <taxon>Bacteroidia</taxon>
        <taxon>Marinilabiliales</taxon>
        <taxon>Marinilabiliaceae</taxon>
        <taxon>Alkalitalea</taxon>
    </lineage>
</organism>
<keyword evidence="2" id="KW-1185">Reference proteome</keyword>
<evidence type="ECO:0000313" key="2">
    <source>
        <dbReference type="Proteomes" id="UP000191055"/>
    </source>
</evidence>
<accession>A0A1T5AQ93</accession>
<evidence type="ECO:0008006" key="3">
    <source>
        <dbReference type="Google" id="ProtNLM"/>
    </source>
</evidence>